<dbReference type="HOGENOM" id="CLU_021095_2_1_9"/>
<evidence type="ECO:0000313" key="5">
    <source>
        <dbReference type="EMBL" id="CBK98822.1"/>
    </source>
</evidence>
<evidence type="ECO:0000256" key="2">
    <source>
        <dbReference type="ARBA" id="ARBA00022747"/>
    </source>
</evidence>
<evidence type="ECO:0000256" key="1">
    <source>
        <dbReference type="ARBA" id="ARBA00010923"/>
    </source>
</evidence>
<keyword evidence="3" id="KW-0238">DNA-binding</keyword>
<dbReference type="PATRIC" id="fig|718252.3.peg.2660"/>
<dbReference type="InterPro" id="IPR044946">
    <property type="entry name" value="Restrct_endonuc_typeI_TRD_sf"/>
</dbReference>
<reference evidence="5 6" key="2">
    <citation type="submission" date="2010-03" db="EMBL/GenBank/DDBJ databases">
        <authorList>
            <person name="Pajon A."/>
        </authorList>
    </citation>
    <scope>NUCLEOTIDE SEQUENCE [LARGE SCALE GENOMIC DNA]</scope>
    <source>
        <strain evidence="6">L2-6</strain>
    </source>
</reference>
<dbReference type="PANTHER" id="PTHR30408:SF13">
    <property type="entry name" value="TYPE I RESTRICTION ENZYME HINDI SPECIFICITY SUBUNIT"/>
    <property type="match status" value="1"/>
</dbReference>
<dbReference type="EC" id="3.1.21.3" evidence="5"/>
<dbReference type="RefSeq" id="WP_015564518.1">
    <property type="nucleotide sequence ID" value="NC_021042.1"/>
</dbReference>
<keyword evidence="5" id="KW-0540">Nuclease</keyword>
<organism evidence="5 6">
    <name type="scientific">Faecalibacterium prausnitzii L2-6</name>
    <dbReference type="NCBI Taxonomy" id="718252"/>
    <lineage>
        <taxon>Bacteria</taxon>
        <taxon>Bacillati</taxon>
        <taxon>Bacillota</taxon>
        <taxon>Clostridia</taxon>
        <taxon>Eubacteriales</taxon>
        <taxon>Oscillospiraceae</taxon>
        <taxon>Faecalibacterium</taxon>
    </lineage>
</organism>
<dbReference type="SUPFAM" id="SSF116734">
    <property type="entry name" value="DNA methylase specificity domain"/>
    <property type="match status" value="2"/>
</dbReference>
<reference evidence="5 6" key="1">
    <citation type="submission" date="2010-03" db="EMBL/GenBank/DDBJ databases">
        <title>The genome sequence of Faecalibacterium prausnitzii L2/6.</title>
        <authorList>
            <consortium name="metaHIT consortium -- http://www.metahit.eu/"/>
            <person name="Pajon A."/>
            <person name="Turner K."/>
            <person name="Parkhill J."/>
            <person name="Duncan S."/>
            <person name="Flint H."/>
        </authorList>
    </citation>
    <scope>NUCLEOTIDE SEQUENCE [LARGE SCALE GENOMIC DNA]</scope>
    <source>
        <strain evidence="6">L2-6</strain>
    </source>
</reference>
<dbReference type="REBASE" id="32434">
    <property type="entry name" value="S1.FprORF13100P"/>
</dbReference>
<dbReference type="PANTHER" id="PTHR30408">
    <property type="entry name" value="TYPE-1 RESTRICTION ENZYME ECOKI SPECIFICITY PROTEIN"/>
    <property type="match status" value="1"/>
</dbReference>
<dbReference type="GO" id="GO:0009035">
    <property type="term" value="F:type I site-specific deoxyribonuclease activity"/>
    <property type="evidence" value="ECO:0007669"/>
    <property type="project" value="UniProtKB-EC"/>
</dbReference>
<keyword evidence="6" id="KW-1185">Reference proteome</keyword>
<keyword evidence="5" id="KW-0378">Hydrolase</keyword>
<dbReference type="BioCyc" id="FPRA718252:G1375-1108-MONOMER"/>
<dbReference type="InterPro" id="IPR000055">
    <property type="entry name" value="Restrct_endonuc_typeI_TRD"/>
</dbReference>
<dbReference type="InterPro" id="IPR052021">
    <property type="entry name" value="Type-I_RS_S_subunit"/>
</dbReference>
<dbReference type="CDD" id="cd17273">
    <property type="entry name" value="RMtype1_S_EcoJA69PI-TRD1-CR1_like"/>
    <property type="match status" value="1"/>
</dbReference>
<dbReference type="Gene3D" id="3.90.220.20">
    <property type="entry name" value="DNA methylase specificity domains"/>
    <property type="match status" value="2"/>
</dbReference>
<dbReference type="Gene3D" id="1.10.287.1120">
    <property type="entry name" value="Bipartite methylase S protein"/>
    <property type="match status" value="1"/>
</dbReference>
<feature type="domain" description="Type I restriction modification DNA specificity" evidence="4">
    <location>
        <begin position="195"/>
        <end position="363"/>
    </location>
</feature>
<accession>D4JXS3</accession>
<dbReference type="Pfam" id="PF01420">
    <property type="entry name" value="Methylase_S"/>
    <property type="match status" value="2"/>
</dbReference>
<evidence type="ECO:0000313" key="6">
    <source>
        <dbReference type="Proteomes" id="UP000008804"/>
    </source>
</evidence>
<dbReference type="GO" id="GO:0009307">
    <property type="term" value="P:DNA restriction-modification system"/>
    <property type="evidence" value="ECO:0007669"/>
    <property type="project" value="UniProtKB-KW"/>
</dbReference>
<name>D4JXS3_9FIRM</name>
<dbReference type="STRING" id="718252.FP2_13060"/>
<gene>
    <name evidence="5" type="ORF">FP2_13060</name>
</gene>
<comment type="similarity">
    <text evidence="1">Belongs to the type-I restriction system S methylase family.</text>
</comment>
<dbReference type="KEGG" id="fpr:FP2_13060"/>
<keyword evidence="2" id="KW-0680">Restriction system</keyword>
<dbReference type="EMBL" id="FP929045">
    <property type="protein sequence ID" value="CBK98822.1"/>
    <property type="molecule type" value="Genomic_DNA"/>
</dbReference>
<evidence type="ECO:0000259" key="4">
    <source>
        <dbReference type="Pfam" id="PF01420"/>
    </source>
</evidence>
<proteinExistence type="inferred from homology"/>
<dbReference type="eggNOG" id="COG0732">
    <property type="taxonomic scope" value="Bacteria"/>
</dbReference>
<dbReference type="Proteomes" id="UP000008804">
    <property type="component" value="Chromosome"/>
</dbReference>
<protein>
    <submittedName>
        <fullName evidence="5">Restriction endonuclease S subunits</fullName>
        <ecNumber evidence="5">3.1.21.3</ecNumber>
    </submittedName>
</protein>
<keyword evidence="5" id="KW-0255">Endonuclease</keyword>
<dbReference type="AlphaFoldDB" id="D4JXS3"/>
<dbReference type="GO" id="GO:0003677">
    <property type="term" value="F:DNA binding"/>
    <property type="evidence" value="ECO:0007669"/>
    <property type="project" value="UniProtKB-KW"/>
</dbReference>
<sequence>MNGTIYMPVGEVCSSISDTYREKKNMVTLINTSDVLEGRVLNHERVPNSNLKGQFKKTFQRDDILYSEIRPQNRRFAYVDFSPIDYIASTKLMVIRAKKDVVSPKYLYYFLKNSSTVAELQLLAETRSGTFPQITFSEVANLTIPVPSLAVQEVIVQTMQCLEDKITCNEQINDNLEQQAQSYFQELFVDNADPEWAIGTISDLGTVVGGSTPSKAKPEYYTESGIAWITPKDLSINKSKFVSHGENDITELGLKNSSAAIMPEGTVLFSSRAPIGYIAIAAGEVTTNQGFKSVVPKPEIGTPFVYFFLKNTLPVIEGMASGSTFKEVSGSTMKNVPAVIPDAETLAKFSDFCAPIFAQQRILEEQNQSLATLRDNLLPKLMSGEIDVSAVQL</sequence>
<feature type="domain" description="Type I restriction modification DNA specificity" evidence="4">
    <location>
        <begin position="39"/>
        <end position="178"/>
    </location>
</feature>
<evidence type="ECO:0000256" key="3">
    <source>
        <dbReference type="ARBA" id="ARBA00023125"/>
    </source>
</evidence>